<comment type="caution">
    <text evidence="1">The sequence shown here is derived from an EMBL/GenBank/DDBJ whole genome shotgun (WGS) entry which is preliminary data.</text>
</comment>
<gene>
    <name evidence="1" type="ORF">LCGC14_3002260</name>
</gene>
<reference evidence="1" key="1">
    <citation type="journal article" date="2015" name="Nature">
        <title>Complex archaea that bridge the gap between prokaryotes and eukaryotes.</title>
        <authorList>
            <person name="Spang A."/>
            <person name="Saw J.H."/>
            <person name="Jorgensen S.L."/>
            <person name="Zaremba-Niedzwiedzka K."/>
            <person name="Martijn J."/>
            <person name="Lind A.E."/>
            <person name="van Eijk R."/>
            <person name="Schleper C."/>
            <person name="Guy L."/>
            <person name="Ettema T.J."/>
        </authorList>
    </citation>
    <scope>NUCLEOTIDE SEQUENCE</scope>
</reference>
<dbReference type="AlphaFoldDB" id="A0A0F8ZRS7"/>
<dbReference type="EMBL" id="LAZR01061897">
    <property type="protein sequence ID" value="KKK62646.1"/>
    <property type="molecule type" value="Genomic_DNA"/>
</dbReference>
<name>A0A0F8ZRS7_9ZZZZ</name>
<protein>
    <submittedName>
        <fullName evidence="1">Uncharacterized protein</fullName>
    </submittedName>
</protein>
<accession>A0A0F8ZRS7</accession>
<evidence type="ECO:0000313" key="1">
    <source>
        <dbReference type="EMBL" id="KKK62646.1"/>
    </source>
</evidence>
<organism evidence="1">
    <name type="scientific">marine sediment metagenome</name>
    <dbReference type="NCBI Taxonomy" id="412755"/>
    <lineage>
        <taxon>unclassified sequences</taxon>
        <taxon>metagenomes</taxon>
        <taxon>ecological metagenomes</taxon>
    </lineage>
</organism>
<feature type="non-terminal residue" evidence="1">
    <location>
        <position position="1"/>
    </location>
</feature>
<proteinExistence type="predicted"/>
<sequence>GTLILNYVRQKLQQRLARRKFSKDYSALSRLDKDAVLADPTYQEKRVMEVALSEPEAAEVEEKLVTEEEYASLEEATYGAARRAADTEAEQQAILERTVVTNLLDRLGITADEFKVLVKVIISGEAS</sequence>